<accession>A0ABT2FYZ9</accession>
<dbReference type="PANTHER" id="PTHR31157:SF1">
    <property type="entry name" value="SCP DOMAIN-CONTAINING PROTEIN"/>
    <property type="match status" value="1"/>
</dbReference>
<sequence>MKNLKRTAIVLASATAMSVGIISPASAQSSLPQLPALPALPSIPGLSTLPGGPVSKDAAHLEGETIRLLNDYRSSRGLSRLAVDPGLTAQARGWSQQLAAGAPFRHSHHNVFENIAMNSQAGPATFFNQWKNSPGHNRNMLEAGATKVGVGVAFDAAGRAYSTMQLSW</sequence>
<dbReference type="Gene3D" id="3.40.33.10">
    <property type="entry name" value="CAP"/>
    <property type="match status" value="1"/>
</dbReference>
<dbReference type="PANTHER" id="PTHR31157">
    <property type="entry name" value="SCP DOMAIN-CONTAINING PROTEIN"/>
    <property type="match status" value="1"/>
</dbReference>
<proteinExistence type="predicted"/>
<feature type="signal peptide" evidence="1">
    <location>
        <begin position="1"/>
        <end position="27"/>
    </location>
</feature>
<reference evidence="3 4" key="1">
    <citation type="submission" date="2022-08" db="EMBL/GenBank/DDBJ databases">
        <title>YIM 101645 draft genome.</title>
        <authorList>
            <person name="Chen X."/>
        </authorList>
    </citation>
    <scope>NUCLEOTIDE SEQUENCE [LARGE SCALE GENOMIC DNA]</scope>
    <source>
        <strain evidence="3 4">YIM 101645</strain>
    </source>
</reference>
<evidence type="ECO:0000259" key="2">
    <source>
        <dbReference type="SMART" id="SM00198"/>
    </source>
</evidence>
<keyword evidence="4" id="KW-1185">Reference proteome</keyword>
<protein>
    <submittedName>
        <fullName evidence="3">CAP domain-containing protein</fullName>
    </submittedName>
</protein>
<evidence type="ECO:0000313" key="4">
    <source>
        <dbReference type="Proteomes" id="UP001205965"/>
    </source>
</evidence>
<dbReference type="CDD" id="cd05379">
    <property type="entry name" value="CAP_bacterial"/>
    <property type="match status" value="1"/>
</dbReference>
<dbReference type="Proteomes" id="UP001205965">
    <property type="component" value="Unassembled WGS sequence"/>
</dbReference>
<dbReference type="InterPro" id="IPR035940">
    <property type="entry name" value="CAP_sf"/>
</dbReference>
<dbReference type="SUPFAM" id="SSF55797">
    <property type="entry name" value="PR-1-like"/>
    <property type="match status" value="1"/>
</dbReference>
<name>A0ABT2FYZ9_9CORY</name>
<dbReference type="InterPro" id="IPR014044">
    <property type="entry name" value="CAP_dom"/>
</dbReference>
<dbReference type="SMART" id="SM00198">
    <property type="entry name" value="SCP"/>
    <property type="match status" value="1"/>
</dbReference>
<dbReference type="Pfam" id="PF00188">
    <property type="entry name" value="CAP"/>
    <property type="match status" value="1"/>
</dbReference>
<feature type="domain" description="SCP" evidence="2">
    <location>
        <begin position="60"/>
        <end position="167"/>
    </location>
</feature>
<feature type="chain" id="PRO_5046624908" evidence="1">
    <location>
        <begin position="28"/>
        <end position="168"/>
    </location>
</feature>
<gene>
    <name evidence="3" type="ORF">NYP18_10015</name>
</gene>
<keyword evidence="1" id="KW-0732">Signal</keyword>
<comment type="caution">
    <text evidence="3">The sequence shown here is derived from an EMBL/GenBank/DDBJ whole genome shotgun (WGS) entry which is preliminary data.</text>
</comment>
<dbReference type="RefSeq" id="WP_259428052.1">
    <property type="nucleotide sequence ID" value="NZ_JANWTC010000007.1"/>
</dbReference>
<organism evidence="3 4">
    <name type="scientific">Corynebacterium lemuris</name>
    <dbReference type="NCBI Taxonomy" id="1859292"/>
    <lineage>
        <taxon>Bacteria</taxon>
        <taxon>Bacillati</taxon>
        <taxon>Actinomycetota</taxon>
        <taxon>Actinomycetes</taxon>
        <taxon>Mycobacteriales</taxon>
        <taxon>Corynebacteriaceae</taxon>
        <taxon>Corynebacterium</taxon>
    </lineage>
</organism>
<evidence type="ECO:0000256" key="1">
    <source>
        <dbReference type="SAM" id="SignalP"/>
    </source>
</evidence>
<dbReference type="EMBL" id="JANWTC010000007">
    <property type="protein sequence ID" value="MCS5479990.1"/>
    <property type="molecule type" value="Genomic_DNA"/>
</dbReference>
<evidence type="ECO:0000313" key="3">
    <source>
        <dbReference type="EMBL" id="MCS5479990.1"/>
    </source>
</evidence>